<sequence>MPLYLRVQKKERVQNRFEISGAAQLTEGIPPCSVDGDALPTHHHSSDDAGGGDCNSPNGADLDSQSTPGLPVPPRPDPTCPELPSLAPSISHVEFGSGGIPVSAILVTSADADSSLSLAAGIPLWPLISTLFHGLAAFLSSVKSNLSRVHAALDVRSLFSVGNISMAEQGFLLDVAAGRALPPLVKF</sequence>
<comment type="caution">
    <text evidence="2">The sequence shown here is derived from an EMBL/GenBank/DDBJ whole genome shotgun (WGS) entry which is preliminary data.</text>
</comment>
<proteinExistence type="predicted"/>
<evidence type="ECO:0000313" key="3">
    <source>
        <dbReference type="Proteomes" id="UP001279734"/>
    </source>
</evidence>
<organism evidence="2 3">
    <name type="scientific">Nepenthes gracilis</name>
    <name type="common">Slender pitcher plant</name>
    <dbReference type="NCBI Taxonomy" id="150966"/>
    <lineage>
        <taxon>Eukaryota</taxon>
        <taxon>Viridiplantae</taxon>
        <taxon>Streptophyta</taxon>
        <taxon>Embryophyta</taxon>
        <taxon>Tracheophyta</taxon>
        <taxon>Spermatophyta</taxon>
        <taxon>Magnoliopsida</taxon>
        <taxon>eudicotyledons</taxon>
        <taxon>Gunneridae</taxon>
        <taxon>Pentapetalae</taxon>
        <taxon>Caryophyllales</taxon>
        <taxon>Nepenthaceae</taxon>
        <taxon>Nepenthes</taxon>
    </lineage>
</organism>
<gene>
    <name evidence="2" type="ORF">Nepgr_026651</name>
</gene>
<feature type="compositionally biased region" description="Polar residues" evidence="1">
    <location>
        <begin position="55"/>
        <end position="68"/>
    </location>
</feature>
<dbReference type="Proteomes" id="UP001279734">
    <property type="component" value="Unassembled WGS sequence"/>
</dbReference>
<name>A0AAD3Y0R8_NEPGR</name>
<feature type="region of interest" description="Disordered" evidence="1">
    <location>
        <begin position="28"/>
        <end position="84"/>
    </location>
</feature>
<dbReference type="AlphaFoldDB" id="A0AAD3Y0R8"/>
<accession>A0AAD3Y0R8</accession>
<evidence type="ECO:0000313" key="2">
    <source>
        <dbReference type="EMBL" id="GMH24808.1"/>
    </source>
</evidence>
<evidence type="ECO:0000256" key="1">
    <source>
        <dbReference type="SAM" id="MobiDB-lite"/>
    </source>
</evidence>
<keyword evidence="3" id="KW-1185">Reference proteome</keyword>
<feature type="compositionally biased region" description="Pro residues" evidence="1">
    <location>
        <begin position="70"/>
        <end position="81"/>
    </location>
</feature>
<protein>
    <submittedName>
        <fullName evidence="2">Uncharacterized protein</fullName>
    </submittedName>
</protein>
<reference evidence="2" key="1">
    <citation type="submission" date="2023-05" db="EMBL/GenBank/DDBJ databases">
        <title>Nepenthes gracilis genome sequencing.</title>
        <authorList>
            <person name="Fukushima K."/>
        </authorList>
    </citation>
    <scope>NUCLEOTIDE SEQUENCE</scope>
    <source>
        <strain evidence="2">SING2019-196</strain>
    </source>
</reference>
<dbReference type="EMBL" id="BSYO01000028">
    <property type="protein sequence ID" value="GMH24808.1"/>
    <property type="molecule type" value="Genomic_DNA"/>
</dbReference>